<protein>
    <recommendedName>
        <fullName evidence="3">Phosphoribosyltransferase domain-containing protein</fullName>
    </recommendedName>
</protein>
<name>A0A1F5WPP3_9BACT</name>
<dbReference type="SUPFAM" id="SSF53271">
    <property type="entry name" value="PRTase-like"/>
    <property type="match status" value="1"/>
</dbReference>
<dbReference type="InterPro" id="IPR029057">
    <property type="entry name" value="PRTase-like"/>
</dbReference>
<dbReference type="AlphaFoldDB" id="A0A1F5WPP3"/>
<evidence type="ECO:0000313" key="2">
    <source>
        <dbReference type="Proteomes" id="UP000178425"/>
    </source>
</evidence>
<reference evidence="1 2" key="1">
    <citation type="journal article" date="2016" name="Nat. Commun.">
        <title>Thousands of microbial genomes shed light on interconnected biogeochemical processes in an aquifer system.</title>
        <authorList>
            <person name="Anantharaman K."/>
            <person name="Brown C.T."/>
            <person name="Hug L.A."/>
            <person name="Sharon I."/>
            <person name="Castelle C.J."/>
            <person name="Probst A.J."/>
            <person name="Thomas B.C."/>
            <person name="Singh A."/>
            <person name="Wilkins M.J."/>
            <person name="Karaoz U."/>
            <person name="Brodie E.L."/>
            <person name="Williams K.H."/>
            <person name="Hubbard S.S."/>
            <person name="Banfield J.F."/>
        </authorList>
    </citation>
    <scope>NUCLEOTIDE SEQUENCE [LARGE SCALE GENOMIC DNA]</scope>
</reference>
<evidence type="ECO:0008006" key="3">
    <source>
        <dbReference type="Google" id="ProtNLM"/>
    </source>
</evidence>
<comment type="caution">
    <text evidence="1">The sequence shown here is derived from an EMBL/GenBank/DDBJ whole genome shotgun (WGS) entry which is preliminary data.</text>
</comment>
<gene>
    <name evidence="1" type="ORF">A2W54_00240</name>
</gene>
<dbReference type="Proteomes" id="UP000178425">
    <property type="component" value="Unassembled WGS sequence"/>
</dbReference>
<evidence type="ECO:0000313" key="1">
    <source>
        <dbReference type="EMBL" id="OGF77628.1"/>
    </source>
</evidence>
<dbReference type="Gene3D" id="3.40.50.2020">
    <property type="match status" value="1"/>
</dbReference>
<organism evidence="1 2">
    <name type="scientific">Candidatus Giovannonibacteria bacterium RIFCSPHIGHO2_02_43_13</name>
    <dbReference type="NCBI Taxonomy" id="1798330"/>
    <lineage>
        <taxon>Bacteria</taxon>
        <taxon>Candidatus Giovannoniibacteriota</taxon>
    </lineage>
</organism>
<proteinExistence type="predicted"/>
<accession>A0A1F5WPP3</accession>
<sequence>MPLESFNTEDTINACLEPEFNFAKIEALKTPIENILAELKDEINAGNYKMVLGDDASGRIPADIFGKVLKSIYKENNFEVPQVRFVLAHYDIDKKFLDKKMKRFKKEVDIGKSSKILIITDTIVTGAHLRPVVDKLKENNINFDIATIGAADIDNIDILRKEWNCTIVVGIEGTPEIYSDRFLSGVYKEQGDVISKSYKKFKINNKVQKKAQHSINDARQDVDKLSLEVFEWYKQKQKDAEGDKN</sequence>
<dbReference type="EMBL" id="MFHI01000038">
    <property type="protein sequence ID" value="OGF77628.1"/>
    <property type="molecule type" value="Genomic_DNA"/>
</dbReference>